<name>B2HGK3_MYCMM</name>
<evidence type="ECO:0000313" key="3">
    <source>
        <dbReference type="EMBL" id="ACC39989.1"/>
    </source>
</evidence>
<dbReference type="AlphaFoldDB" id="B2HGK3"/>
<dbReference type="Pfam" id="PF20729">
    <property type="entry name" value="PE-PGRS_C"/>
    <property type="match status" value="1"/>
</dbReference>
<dbReference type="Gene3D" id="2.40.70.10">
    <property type="entry name" value="Acid Proteases"/>
    <property type="match status" value="1"/>
</dbReference>
<accession>B2HGK3</accession>
<proteinExistence type="predicted"/>
<dbReference type="InterPro" id="IPR000084">
    <property type="entry name" value="PE-PGRS_N"/>
</dbReference>
<dbReference type="InterPro" id="IPR038332">
    <property type="entry name" value="PPE_sf"/>
</dbReference>
<dbReference type="Pfam" id="PF21526">
    <property type="entry name" value="PGRS"/>
    <property type="match status" value="1"/>
</dbReference>
<keyword evidence="4" id="KW-1185">Reference proteome</keyword>
<dbReference type="InterPro" id="IPR048996">
    <property type="entry name" value="PGRS_rpt"/>
</dbReference>
<protein>
    <submittedName>
        <fullName evidence="3">PE family protein, PE26</fullName>
    </submittedName>
</protein>
<dbReference type="SUPFAM" id="SSF140459">
    <property type="entry name" value="PE/PPE dimer-like"/>
    <property type="match status" value="1"/>
</dbReference>
<dbReference type="InterPro" id="IPR021109">
    <property type="entry name" value="Peptidase_aspartic_dom_sf"/>
</dbReference>
<evidence type="ECO:0000259" key="1">
    <source>
        <dbReference type="Pfam" id="PF00934"/>
    </source>
</evidence>
<dbReference type="Proteomes" id="UP000001190">
    <property type="component" value="Chromosome"/>
</dbReference>
<dbReference type="KEGG" id="mmi:MMAR_1538"/>
<feature type="domain" description="PE cleavage protein A C-terminal" evidence="2">
    <location>
        <begin position="302"/>
        <end position="580"/>
    </location>
</feature>
<evidence type="ECO:0000259" key="2">
    <source>
        <dbReference type="Pfam" id="PF20729"/>
    </source>
</evidence>
<dbReference type="GO" id="GO:0004190">
    <property type="term" value="F:aspartic-type endopeptidase activity"/>
    <property type="evidence" value="ECO:0007669"/>
    <property type="project" value="InterPro"/>
</dbReference>
<evidence type="ECO:0000313" key="4">
    <source>
        <dbReference type="Proteomes" id="UP000001190"/>
    </source>
</evidence>
<feature type="domain" description="PE" evidence="1">
    <location>
        <begin position="100"/>
        <end position="189"/>
    </location>
</feature>
<dbReference type="EMBL" id="CP000854">
    <property type="protein sequence ID" value="ACC39989.1"/>
    <property type="molecule type" value="Genomic_DNA"/>
</dbReference>
<dbReference type="Gene3D" id="1.10.287.850">
    <property type="entry name" value="HP0062-like domain"/>
    <property type="match status" value="1"/>
</dbReference>
<dbReference type="InterPro" id="IPR048054">
    <property type="entry name" value="PecA_C"/>
</dbReference>
<dbReference type="Pfam" id="PF00934">
    <property type="entry name" value="PE"/>
    <property type="match status" value="1"/>
</dbReference>
<reference evidence="3 4" key="1">
    <citation type="journal article" date="2008" name="Genome Res.">
        <title>Insights from the complete genome sequence of Mycobacterium marinum on the evolution of Mycobacterium tuberculosis.</title>
        <authorList>
            <person name="Stinear T.P."/>
            <person name="Seemann T."/>
            <person name="Harrison P.F."/>
            <person name="Jenkin G.A."/>
            <person name="Davies J.K."/>
            <person name="Johnson P.D."/>
            <person name="Abdellah Z."/>
            <person name="Arrowsmith C."/>
            <person name="Chillingworth T."/>
            <person name="Churcher C."/>
            <person name="Clarke K."/>
            <person name="Cronin A."/>
            <person name="Davis P."/>
            <person name="Goodhead I."/>
            <person name="Holroyd N."/>
            <person name="Jagels K."/>
            <person name="Lord A."/>
            <person name="Moule S."/>
            <person name="Mungall K."/>
            <person name="Norbertczak H."/>
            <person name="Quail M.A."/>
            <person name="Rabbinowitsch E."/>
            <person name="Walker D."/>
            <person name="White B."/>
            <person name="Whitehead S."/>
            <person name="Small P.L."/>
            <person name="Brosch R."/>
            <person name="Ramakrishnan L."/>
            <person name="Fischbach M.A."/>
            <person name="Parkhill J."/>
            <person name="Cole S.T."/>
        </authorList>
    </citation>
    <scope>NUCLEOTIDE SEQUENCE [LARGE SCALE GENOMIC DNA]</scope>
    <source>
        <strain evidence="4">ATCC BAA-535 / M</strain>
    </source>
</reference>
<dbReference type="HOGENOM" id="CLU_038249_0_0_11"/>
<sequence length="587" mass="59222">MRAEQTVRQRRCRRRSITPTWEVRHGQHLRVCAVRNRAGSQCRPSSTPHNTTFARTHRIEIGALGNDEKRRLSRNHWGYLDETAGDVDNHDRTGVGVAQLSVAPPWLVSAAQDLQSIGSTLAAANGAAAGPTTVLATAAADEVSTAIAALFAGHAREYHSLSGHFGAFNQQFVQALNSASGAYASAEAQSAPLLQTVGRDVLGAINAPTEFLLARPLIGNGADGTAANPNGGAGGLLIGNGGNGYSQTTPGLTGGTGGTAGLIGNGGSGGAGGPNAAGGPGGLGGWLYGNNGPAGTGSPVNASVPLYLDNNFPAVNVSINGGPSVPVLLDTGSAGLVVPIWDIGLQNLGVPTGFDVIRYGNGVNILYADFNTTVDFGSGAVTAPTSVQVGILPFPTSLQGLTLIAMGNGFGPTGHGVLGIGPNINAATGGHGNVVTTALPGQLNEGELINIPQGYMQFGPNTGTPITSVSGVPITTLDVQFGGYDPLGTYYPVTSIVDSGGNHGTIPGIILGTGQTSGVVPPGTVISISTNDNQTLLYSYTTTGTDSPVVTGNIPMNTGLLPFALGPVYISNSPSGVGTVVFNYPPP</sequence>
<dbReference type="eggNOG" id="COG0657">
    <property type="taxonomic scope" value="Bacteria"/>
</dbReference>
<dbReference type="STRING" id="216594.MMAR_1538"/>
<gene>
    <name evidence="3" type="ordered locus">MMAR_1538</name>
</gene>
<dbReference type="NCBIfam" id="NF038019">
    <property type="entry name" value="PE_process_PecA"/>
    <property type="match status" value="1"/>
</dbReference>
<organism evidence="3 4">
    <name type="scientific">Mycobacterium marinum (strain ATCC BAA-535 / M)</name>
    <dbReference type="NCBI Taxonomy" id="216594"/>
    <lineage>
        <taxon>Bacteria</taxon>
        <taxon>Bacillati</taxon>
        <taxon>Actinomycetota</taxon>
        <taxon>Actinomycetes</taxon>
        <taxon>Mycobacteriales</taxon>
        <taxon>Mycobacteriaceae</taxon>
        <taxon>Mycobacterium</taxon>
        <taxon>Mycobacterium ulcerans group</taxon>
    </lineage>
</organism>